<gene>
    <name evidence="1" type="ORF">ERUC_LOCUS44722</name>
</gene>
<reference evidence="1 2" key="1">
    <citation type="submission" date="2022-03" db="EMBL/GenBank/DDBJ databases">
        <authorList>
            <person name="Macdonald S."/>
            <person name="Ahmed S."/>
            <person name="Newling K."/>
        </authorList>
    </citation>
    <scope>NUCLEOTIDE SEQUENCE [LARGE SCALE GENOMIC DNA]</scope>
</reference>
<dbReference type="AlphaFoldDB" id="A0ABC8M7D2"/>
<comment type="caution">
    <text evidence="1">The sequence shown here is derived from an EMBL/GenBank/DDBJ whole genome shotgun (WGS) entry which is preliminary data.</text>
</comment>
<sequence>MAANHFHGSLLQYAFMSGMNDRIKPYRMILNIYREFHEAVVAENNDEVKVYRIYGKLELFEVLFNDGVMMDVKEKLERELALAQARLSDVKVPNLNWEKLGEPQMWP</sequence>
<name>A0ABC8M7D2_ERUVS</name>
<dbReference type="Proteomes" id="UP001642260">
    <property type="component" value="Unassembled WGS sequence"/>
</dbReference>
<keyword evidence="2" id="KW-1185">Reference proteome</keyword>
<proteinExistence type="predicted"/>
<evidence type="ECO:0000313" key="1">
    <source>
        <dbReference type="EMBL" id="CAH8392239.1"/>
    </source>
</evidence>
<accession>A0ABC8M7D2</accession>
<protein>
    <submittedName>
        <fullName evidence="1">Uncharacterized protein</fullName>
    </submittedName>
</protein>
<organism evidence="1 2">
    <name type="scientific">Eruca vesicaria subsp. sativa</name>
    <name type="common">Garden rocket</name>
    <name type="synonym">Eruca sativa</name>
    <dbReference type="NCBI Taxonomy" id="29727"/>
    <lineage>
        <taxon>Eukaryota</taxon>
        <taxon>Viridiplantae</taxon>
        <taxon>Streptophyta</taxon>
        <taxon>Embryophyta</taxon>
        <taxon>Tracheophyta</taxon>
        <taxon>Spermatophyta</taxon>
        <taxon>Magnoliopsida</taxon>
        <taxon>eudicotyledons</taxon>
        <taxon>Gunneridae</taxon>
        <taxon>Pentapetalae</taxon>
        <taxon>rosids</taxon>
        <taxon>malvids</taxon>
        <taxon>Brassicales</taxon>
        <taxon>Brassicaceae</taxon>
        <taxon>Brassiceae</taxon>
        <taxon>Eruca</taxon>
    </lineage>
</organism>
<dbReference type="EMBL" id="CAKOAT010986265">
    <property type="protein sequence ID" value="CAH8392239.1"/>
    <property type="molecule type" value="Genomic_DNA"/>
</dbReference>
<evidence type="ECO:0000313" key="2">
    <source>
        <dbReference type="Proteomes" id="UP001642260"/>
    </source>
</evidence>